<gene>
    <name evidence="3" type="ORF">SAMN05421811_11175</name>
</gene>
<reference evidence="3 4" key="1">
    <citation type="submission" date="2016-10" db="EMBL/GenBank/DDBJ databases">
        <authorList>
            <person name="de Groot N.N."/>
        </authorList>
    </citation>
    <scope>NUCLEOTIDE SEQUENCE [LARGE SCALE GENOMIC DNA]</scope>
    <source>
        <strain evidence="3 4">CGMCC 4.5598</strain>
    </source>
</reference>
<dbReference type="GO" id="GO:0019380">
    <property type="term" value="P:3-phenylpropionate catabolic process"/>
    <property type="evidence" value="ECO:0007669"/>
    <property type="project" value="TreeGrafter"/>
</dbReference>
<proteinExistence type="inferred from homology"/>
<dbReference type="GO" id="GO:0051213">
    <property type="term" value="F:dioxygenase activity"/>
    <property type="evidence" value="ECO:0007669"/>
    <property type="project" value="UniProtKB-KW"/>
</dbReference>
<keyword evidence="3" id="KW-0223">Dioxygenase</keyword>
<dbReference type="Pfam" id="PF00866">
    <property type="entry name" value="Ring_hydroxyl_B"/>
    <property type="match status" value="1"/>
</dbReference>
<dbReference type="Proteomes" id="UP000199361">
    <property type="component" value="Unassembled WGS sequence"/>
</dbReference>
<dbReference type="PANTHER" id="PTHR41534">
    <property type="entry name" value="BLR3401 PROTEIN"/>
    <property type="match status" value="1"/>
</dbReference>
<protein>
    <submittedName>
        <fullName evidence="3">3-phenylpropionate/cinnamic acid dioxygenase, small subunit</fullName>
    </submittedName>
</protein>
<dbReference type="AlphaFoldDB" id="A0A1I0L0N3"/>
<organism evidence="3 4">
    <name type="scientific">Nonomuraea wenchangensis</name>
    <dbReference type="NCBI Taxonomy" id="568860"/>
    <lineage>
        <taxon>Bacteria</taxon>
        <taxon>Bacillati</taxon>
        <taxon>Actinomycetota</taxon>
        <taxon>Actinomycetes</taxon>
        <taxon>Streptosporangiales</taxon>
        <taxon>Streptosporangiaceae</taxon>
        <taxon>Nonomuraea</taxon>
    </lineage>
</organism>
<comment type="similarity">
    <text evidence="1">Belongs to the bacterial ring-hydroxylating dioxygenase beta subunit family.</text>
</comment>
<dbReference type="InterPro" id="IPR000391">
    <property type="entry name" value="Rng_hydr_dOase-bsu"/>
</dbReference>
<sequence>MSLAVDPATYTLAAQFLALEARLLDEGREEEWLELLDDDLLYTVPSRQAALPRSAEINRDAWRVRDTKAHIVTRVRRGDQGHAYSEVPPSRTSRLVGSILVEPTDQADVIAVRSTLLVYRQRGIDVHFDLIPARRADLLRLTADGPRLLRREVVLTETTLKTPNLGVFL</sequence>
<evidence type="ECO:0000313" key="3">
    <source>
        <dbReference type="EMBL" id="SEU32792.1"/>
    </source>
</evidence>
<keyword evidence="2" id="KW-0560">Oxidoreductase</keyword>
<dbReference type="PANTHER" id="PTHR41534:SF2">
    <property type="entry name" value="3-PHENYLPROPIONATE_CINNAMIC ACID DIOXYGENASE SUBUNIT BETA"/>
    <property type="match status" value="1"/>
</dbReference>
<name>A0A1I0L0N3_9ACTN</name>
<accession>A0A1I0L0N3</accession>
<dbReference type="OrthoDB" id="3212009at2"/>
<keyword evidence="4" id="KW-1185">Reference proteome</keyword>
<dbReference type="RefSeq" id="WP_091087940.1">
    <property type="nucleotide sequence ID" value="NZ_FOHX01000011.1"/>
</dbReference>
<dbReference type="STRING" id="568860.SAMN05421811_11175"/>
<dbReference type="Gene3D" id="3.10.450.50">
    <property type="match status" value="1"/>
</dbReference>
<dbReference type="SUPFAM" id="SSF54427">
    <property type="entry name" value="NTF2-like"/>
    <property type="match status" value="1"/>
</dbReference>
<dbReference type="InterPro" id="IPR032710">
    <property type="entry name" value="NTF2-like_dom_sf"/>
</dbReference>
<evidence type="ECO:0000256" key="2">
    <source>
        <dbReference type="ARBA" id="ARBA00023002"/>
    </source>
</evidence>
<evidence type="ECO:0000313" key="4">
    <source>
        <dbReference type="Proteomes" id="UP000199361"/>
    </source>
</evidence>
<dbReference type="EMBL" id="FOHX01000011">
    <property type="protein sequence ID" value="SEU32792.1"/>
    <property type="molecule type" value="Genomic_DNA"/>
</dbReference>
<evidence type="ECO:0000256" key="1">
    <source>
        <dbReference type="ARBA" id="ARBA00009570"/>
    </source>
</evidence>